<reference evidence="11 12" key="1">
    <citation type="journal article" date="2016" name="Nat. Commun.">
        <title>Thousands of microbial genomes shed light on interconnected biogeochemical processes in an aquifer system.</title>
        <authorList>
            <person name="Anantharaman K."/>
            <person name="Brown C.T."/>
            <person name="Hug L.A."/>
            <person name="Sharon I."/>
            <person name="Castelle C.J."/>
            <person name="Probst A.J."/>
            <person name="Thomas B.C."/>
            <person name="Singh A."/>
            <person name="Wilkins M.J."/>
            <person name="Karaoz U."/>
            <person name="Brodie E.L."/>
            <person name="Williams K.H."/>
            <person name="Hubbard S.S."/>
            <person name="Banfield J.F."/>
        </authorList>
    </citation>
    <scope>NUCLEOTIDE SEQUENCE [LARGE SCALE GENOMIC DNA]</scope>
</reference>
<name>A0A1F4T790_UNCSA</name>
<sequence>MNLDDIVFNKRQEVTALKLTFDLDQVQKSIGKLPQPRDLKKALTKKKLALIAEVKKASPSAGLIRKDYSPVAIAREYQAAGAAAISVLTDEKYFQGKLDDLRKIRKKVALPLLRKDFIIDEVQIYESRLAGADAILLIVRILTDEELKRFLAVAKKLKLQALVEVHDLAETIRALASGAEILGVNNRDLDALTVNLQNSFYIVKSLPQLKRLVIVSESGIQSGEETARLRAAGFDAILVGESLLGSKDIKAKAKELIG</sequence>
<dbReference type="InterPro" id="IPR001468">
    <property type="entry name" value="Indole-3-GlycerolPSynthase_CS"/>
</dbReference>
<evidence type="ECO:0000256" key="5">
    <source>
        <dbReference type="ARBA" id="ARBA00022793"/>
    </source>
</evidence>
<dbReference type="Proteomes" id="UP000178602">
    <property type="component" value="Unassembled WGS sequence"/>
</dbReference>
<comment type="pathway">
    <text evidence="2 9">Amino-acid biosynthesis; L-tryptophan biosynthesis; L-tryptophan from chorismate: step 4/5.</text>
</comment>
<dbReference type="CDD" id="cd00331">
    <property type="entry name" value="IGPS"/>
    <property type="match status" value="1"/>
</dbReference>
<comment type="caution">
    <text evidence="11">The sequence shown here is derived from an EMBL/GenBank/DDBJ whole genome shotgun (WGS) entry which is preliminary data.</text>
</comment>
<keyword evidence="8 9" id="KW-0456">Lyase</keyword>
<proteinExistence type="inferred from homology"/>
<dbReference type="AlphaFoldDB" id="A0A1F4T790"/>
<dbReference type="HAMAP" id="MF_00134_A">
    <property type="entry name" value="IGPS_A"/>
    <property type="match status" value="1"/>
</dbReference>
<dbReference type="GO" id="GO:0004640">
    <property type="term" value="F:phosphoribosylanthranilate isomerase activity"/>
    <property type="evidence" value="ECO:0007669"/>
    <property type="project" value="TreeGrafter"/>
</dbReference>
<dbReference type="PANTHER" id="PTHR22854">
    <property type="entry name" value="TRYPTOPHAN BIOSYNTHESIS PROTEIN"/>
    <property type="match status" value="1"/>
</dbReference>
<dbReference type="Gene3D" id="3.20.20.70">
    <property type="entry name" value="Aldolase class I"/>
    <property type="match status" value="1"/>
</dbReference>
<gene>
    <name evidence="9" type="primary">trpC</name>
    <name evidence="11" type="ORF">A3K49_06470</name>
</gene>
<comment type="similarity">
    <text evidence="3 9">Belongs to the TrpC family.</text>
</comment>
<dbReference type="FunFam" id="3.20.20.70:FF:000024">
    <property type="entry name" value="Indole-3-glycerol phosphate synthase"/>
    <property type="match status" value="1"/>
</dbReference>
<dbReference type="UniPathway" id="UPA00035">
    <property type="reaction ID" value="UER00043"/>
</dbReference>
<dbReference type="InterPro" id="IPR045186">
    <property type="entry name" value="Indole-3-glycerol_P_synth"/>
</dbReference>
<evidence type="ECO:0000259" key="10">
    <source>
        <dbReference type="Pfam" id="PF00218"/>
    </source>
</evidence>
<comment type="catalytic activity">
    <reaction evidence="1 9">
        <text>1-(2-carboxyphenylamino)-1-deoxy-D-ribulose 5-phosphate + H(+) = (1S,2R)-1-C-(indol-3-yl)glycerol 3-phosphate + CO2 + H2O</text>
        <dbReference type="Rhea" id="RHEA:23476"/>
        <dbReference type="ChEBI" id="CHEBI:15377"/>
        <dbReference type="ChEBI" id="CHEBI:15378"/>
        <dbReference type="ChEBI" id="CHEBI:16526"/>
        <dbReference type="ChEBI" id="CHEBI:58613"/>
        <dbReference type="ChEBI" id="CHEBI:58866"/>
        <dbReference type="EC" id="4.1.1.48"/>
    </reaction>
</comment>
<dbReference type="GO" id="GO:0004425">
    <property type="term" value="F:indole-3-glycerol-phosphate synthase activity"/>
    <property type="evidence" value="ECO:0007669"/>
    <property type="project" value="UniProtKB-UniRule"/>
</dbReference>
<dbReference type="HAMAP" id="MF_00134_B">
    <property type="entry name" value="IGPS_B"/>
    <property type="match status" value="1"/>
</dbReference>
<dbReference type="EMBL" id="MEUG01000001">
    <property type="protein sequence ID" value="OGC28585.1"/>
    <property type="molecule type" value="Genomic_DNA"/>
</dbReference>
<organism evidence="11 12">
    <name type="scientific">candidate division WOR-1 bacterium RIFOXYC12_FULL_54_18</name>
    <dbReference type="NCBI Taxonomy" id="1802584"/>
    <lineage>
        <taxon>Bacteria</taxon>
        <taxon>Bacillati</taxon>
        <taxon>Saganbacteria</taxon>
    </lineage>
</organism>
<dbReference type="EC" id="4.1.1.48" evidence="9"/>
<keyword evidence="6 9" id="KW-0822">Tryptophan biosynthesis</keyword>
<dbReference type="SUPFAM" id="SSF51366">
    <property type="entry name" value="Ribulose-phoshate binding barrel"/>
    <property type="match status" value="1"/>
</dbReference>
<keyword evidence="5 9" id="KW-0210">Decarboxylase</keyword>
<dbReference type="PANTHER" id="PTHR22854:SF2">
    <property type="entry name" value="INDOLE-3-GLYCEROL-PHOSPHATE SYNTHASE"/>
    <property type="match status" value="1"/>
</dbReference>
<dbReference type="NCBIfam" id="NF001377">
    <property type="entry name" value="PRK00278.2-4"/>
    <property type="match status" value="1"/>
</dbReference>
<evidence type="ECO:0000256" key="7">
    <source>
        <dbReference type="ARBA" id="ARBA00023141"/>
    </source>
</evidence>
<dbReference type="GO" id="GO:0000162">
    <property type="term" value="P:L-tryptophan biosynthetic process"/>
    <property type="evidence" value="ECO:0007669"/>
    <property type="project" value="UniProtKB-UniRule"/>
</dbReference>
<evidence type="ECO:0000256" key="4">
    <source>
        <dbReference type="ARBA" id="ARBA00022605"/>
    </source>
</evidence>
<evidence type="ECO:0000313" key="12">
    <source>
        <dbReference type="Proteomes" id="UP000178602"/>
    </source>
</evidence>
<protein>
    <recommendedName>
        <fullName evidence="9">Indole-3-glycerol phosphate synthase</fullName>
        <shortName evidence="9">IGPS</shortName>
        <ecNumber evidence="9">4.1.1.48</ecNumber>
    </recommendedName>
</protein>
<accession>A0A1F4T790</accession>
<evidence type="ECO:0000256" key="8">
    <source>
        <dbReference type="ARBA" id="ARBA00023239"/>
    </source>
</evidence>
<evidence type="ECO:0000256" key="6">
    <source>
        <dbReference type="ARBA" id="ARBA00022822"/>
    </source>
</evidence>
<dbReference type="Pfam" id="PF00218">
    <property type="entry name" value="IGPS"/>
    <property type="match status" value="1"/>
</dbReference>
<keyword evidence="4 9" id="KW-0028">Amino-acid biosynthesis</keyword>
<dbReference type="InterPro" id="IPR013785">
    <property type="entry name" value="Aldolase_TIM"/>
</dbReference>
<keyword evidence="7 9" id="KW-0057">Aromatic amino acid biosynthesis</keyword>
<evidence type="ECO:0000256" key="1">
    <source>
        <dbReference type="ARBA" id="ARBA00001633"/>
    </source>
</evidence>
<evidence type="ECO:0000313" key="11">
    <source>
        <dbReference type="EMBL" id="OGC28585.1"/>
    </source>
</evidence>
<dbReference type="PROSITE" id="PS00614">
    <property type="entry name" value="IGPS"/>
    <property type="match status" value="1"/>
</dbReference>
<dbReference type="InterPro" id="IPR011060">
    <property type="entry name" value="RibuloseP-bd_barrel"/>
</dbReference>
<evidence type="ECO:0000256" key="2">
    <source>
        <dbReference type="ARBA" id="ARBA00004696"/>
    </source>
</evidence>
<dbReference type="InterPro" id="IPR013798">
    <property type="entry name" value="Indole-3-glycerol_P_synth_dom"/>
</dbReference>
<evidence type="ECO:0000256" key="9">
    <source>
        <dbReference type="HAMAP-Rule" id="MF_00134"/>
    </source>
</evidence>
<feature type="domain" description="Indole-3-glycerol phosphate synthase" evidence="10">
    <location>
        <begin position="3"/>
        <end position="256"/>
    </location>
</feature>
<evidence type="ECO:0000256" key="3">
    <source>
        <dbReference type="ARBA" id="ARBA00008737"/>
    </source>
</evidence>